<protein>
    <submittedName>
        <fullName evidence="3">DNA-directed RNA polymerase subunit alpha C-terminal domain-containing protein</fullName>
    </submittedName>
</protein>
<keyword evidence="1" id="KW-0802">TPR repeat</keyword>
<dbReference type="PANTHER" id="PTHR44749">
    <property type="entry name" value="SUPPRESSOR OF RPS4-RLD 1"/>
    <property type="match status" value="1"/>
</dbReference>
<dbReference type="Pfam" id="PF14559">
    <property type="entry name" value="TPR_19"/>
    <property type="match status" value="1"/>
</dbReference>
<dbReference type="GO" id="GO:0006351">
    <property type="term" value="P:DNA-templated transcription"/>
    <property type="evidence" value="ECO:0007669"/>
    <property type="project" value="InterPro"/>
</dbReference>
<dbReference type="Gene3D" id="1.10.150.20">
    <property type="entry name" value="5' to 3' exonuclease, C-terminal subdomain"/>
    <property type="match status" value="2"/>
</dbReference>
<dbReference type="PANTHER" id="PTHR44749:SF1">
    <property type="entry name" value="TETRATRICOPEPTIDE-LIKE HELICAL DOMAIN-CONTAINING PROTEIN"/>
    <property type="match status" value="1"/>
</dbReference>
<dbReference type="InterPro" id="IPR019734">
    <property type="entry name" value="TPR_rpt"/>
</dbReference>
<accession>A0AAW6U0X7</accession>
<sequence>MEQIAEREIDLFAEPLPSMAALQVLSRLVHSSESSRIRFAETVEAQAAKTSAEANLAVGIGLFILGRHEQAVERLQKAKDGLHKFTYLAYALRRRKRYAEAIDCLQRALDFGAEPLNVNLEKAATYREGRDPDSAAKELDACKNFENVSAEYHYQRGRLQEAQGEYDKAVQNYKTVLELAPEHHRALFHLAYRHDLSGYESAAIDYYKQAIACAPAYVSALLNLAVLYEDRGQFDKAGLCLETVLECHPNHPRARLFKRDVDSSKTMYYDEEREKKRSRKNQILETPISDFELSVRSRNCLRKMNIRTLGDLLNITEAELLSYKNFGETSLREIKAILDTKGLRLGMALEDKGLPAGELTDTSSPEEQGLLNKLVDDLQLSVRARKCLQKLNLHTVGELTRTTEAELLGCKNFGVTSLNEIKKALSGLGLSLRNLD</sequence>
<evidence type="ECO:0000256" key="1">
    <source>
        <dbReference type="PROSITE-ProRule" id="PRU00339"/>
    </source>
</evidence>
<keyword evidence="3" id="KW-0804">Transcription</keyword>
<dbReference type="Proteomes" id="UP001431776">
    <property type="component" value="Unassembled WGS sequence"/>
</dbReference>
<dbReference type="EMBL" id="JASCXX010000010">
    <property type="protein sequence ID" value="MDI6449463.1"/>
    <property type="molecule type" value="Genomic_DNA"/>
</dbReference>
<keyword evidence="4" id="KW-1185">Reference proteome</keyword>
<dbReference type="Pfam" id="PF00515">
    <property type="entry name" value="TPR_1"/>
    <property type="match status" value="1"/>
</dbReference>
<evidence type="ECO:0000313" key="3">
    <source>
        <dbReference type="EMBL" id="MDI6449463.1"/>
    </source>
</evidence>
<dbReference type="SUPFAM" id="SSF47789">
    <property type="entry name" value="C-terminal domain of RNA polymerase alpha subunit"/>
    <property type="match status" value="2"/>
</dbReference>
<feature type="repeat" description="TPR" evidence="1">
    <location>
        <begin position="150"/>
        <end position="183"/>
    </location>
</feature>
<dbReference type="GO" id="GO:0003677">
    <property type="term" value="F:DNA binding"/>
    <property type="evidence" value="ECO:0007669"/>
    <property type="project" value="InterPro"/>
</dbReference>
<name>A0AAW6U0X7_9BACT</name>
<evidence type="ECO:0000313" key="4">
    <source>
        <dbReference type="Proteomes" id="UP001431776"/>
    </source>
</evidence>
<reference evidence="3" key="1">
    <citation type="submission" date="2023-05" db="EMBL/GenBank/DDBJ databases">
        <title>Anaerotaeda fermentans gen. nov., sp. nov., a novel anaerobic planctomycete of the new family within the order Sedimentisphaerales isolated from Taman Peninsula, Russia.</title>
        <authorList>
            <person name="Khomyakova M.A."/>
            <person name="Merkel A.Y."/>
            <person name="Slobodkin A.I."/>
        </authorList>
    </citation>
    <scope>NUCLEOTIDE SEQUENCE</scope>
    <source>
        <strain evidence="3">M17dextr</strain>
    </source>
</reference>
<dbReference type="Pfam" id="PF03118">
    <property type="entry name" value="RNA_pol_A_CTD"/>
    <property type="match status" value="2"/>
</dbReference>
<dbReference type="GO" id="GO:0000428">
    <property type="term" value="C:DNA-directed RNA polymerase complex"/>
    <property type="evidence" value="ECO:0007669"/>
    <property type="project" value="UniProtKB-KW"/>
</dbReference>
<organism evidence="3 4">
    <name type="scientific">Anaerobaca lacustris</name>
    <dbReference type="NCBI Taxonomy" id="3044600"/>
    <lineage>
        <taxon>Bacteria</taxon>
        <taxon>Pseudomonadati</taxon>
        <taxon>Planctomycetota</taxon>
        <taxon>Phycisphaerae</taxon>
        <taxon>Sedimentisphaerales</taxon>
        <taxon>Anaerobacaceae</taxon>
        <taxon>Anaerobaca</taxon>
    </lineage>
</organism>
<feature type="domain" description="RNA polymerase alpha subunit C-terminal" evidence="2">
    <location>
        <begin position="276"/>
        <end position="339"/>
    </location>
</feature>
<dbReference type="SUPFAM" id="SSF48452">
    <property type="entry name" value="TPR-like"/>
    <property type="match status" value="1"/>
</dbReference>
<feature type="repeat" description="TPR" evidence="1">
    <location>
        <begin position="218"/>
        <end position="251"/>
    </location>
</feature>
<proteinExistence type="predicted"/>
<dbReference type="Pfam" id="PF13374">
    <property type="entry name" value="TPR_10"/>
    <property type="match status" value="1"/>
</dbReference>
<evidence type="ECO:0000259" key="2">
    <source>
        <dbReference type="Pfam" id="PF03118"/>
    </source>
</evidence>
<dbReference type="InterPro" id="IPR011990">
    <property type="entry name" value="TPR-like_helical_dom_sf"/>
</dbReference>
<dbReference type="PROSITE" id="PS50293">
    <property type="entry name" value="TPR_REGION"/>
    <property type="match status" value="1"/>
</dbReference>
<dbReference type="RefSeq" id="WP_349244869.1">
    <property type="nucleotide sequence ID" value="NZ_JASCXX010000010.1"/>
</dbReference>
<dbReference type="InterPro" id="IPR044650">
    <property type="entry name" value="SRFR1-like"/>
</dbReference>
<dbReference type="SMART" id="SM00028">
    <property type="entry name" value="TPR"/>
    <property type="match status" value="4"/>
</dbReference>
<feature type="domain" description="RNA polymerase alpha subunit C-terminal" evidence="2">
    <location>
        <begin position="364"/>
        <end position="426"/>
    </location>
</feature>
<dbReference type="AlphaFoldDB" id="A0AAW6U0X7"/>
<gene>
    <name evidence="3" type="ORF">QJ522_10455</name>
</gene>
<comment type="caution">
    <text evidence="3">The sequence shown here is derived from an EMBL/GenBank/DDBJ whole genome shotgun (WGS) entry which is preliminary data.</text>
</comment>
<dbReference type="GO" id="GO:0045892">
    <property type="term" value="P:negative regulation of DNA-templated transcription"/>
    <property type="evidence" value="ECO:0007669"/>
    <property type="project" value="InterPro"/>
</dbReference>
<dbReference type="InterPro" id="IPR011260">
    <property type="entry name" value="RNAP_asu_C"/>
</dbReference>
<dbReference type="Gene3D" id="1.25.40.10">
    <property type="entry name" value="Tetratricopeptide repeat domain"/>
    <property type="match status" value="2"/>
</dbReference>
<dbReference type="PROSITE" id="PS50005">
    <property type="entry name" value="TPR"/>
    <property type="match status" value="2"/>
</dbReference>
<dbReference type="GO" id="GO:0003899">
    <property type="term" value="F:DNA-directed RNA polymerase activity"/>
    <property type="evidence" value="ECO:0007669"/>
    <property type="project" value="InterPro"/>
</dbReference>
<keyword evidence="3" id="KW-0240">DNA-directed RNA polymerase</keyword>